<gene>
    <name evidence="1" type="ORF">BYL167_LOCUS37823</name>
    <name evidence="2" type="ORF">BYL167_LOCUS38658</name>
</gene>
<dbReference type="AlphaFoldDB" id="A0A8S2YIG0"/>
<evidence type="ECO:0000313" key="3">
    <source>
        <dbReference type="Proteomes" id="UP000681967"/>
    </source>
</evidence>
<protein>
    <submittedName>
        <fullName evidence="2">Uncharacterized protein</fullName>
    </submittedName>
</protein>
<comment type="caution">
    <text evidence="2">The sequence shown here is derived from an EMBL/GenBank/DDBJ whole genome shotgun (WGS) entry which is preliminary data.</text>
</comment>
<sequence length="43" mass="4906">KLNIRTIPIPMVVRSKRENPPTCVNTIGNVRKASRHFSNSHVH</sequence>
<evidence type="ECO:0000313" key="2">
    <source>
        <dbReference type="EMBL" id="CAF4564728.1"/>
    </source>
</evidence>
<evidence type="ECO:0000313" key="1">
    <source>
        <dbReference type="EMBL" id="CAF4543960.1"/>
    </source>
</evidence>
<accession>A0A8S2YIG0</accession>
<dbReference type="EMBL" id="CAJOBH010090915">
    <property type="protein sequence ID" value="CAF4564728.1"/>
    <property type="molecule type" value="Genomic_DNA"/>
</dbReference>
<dbReference type="Proteomes" id="UP000681967">
    <property type="component" value="Unassembled WGS sequence"/>
</dbReference>
<proteinExistence type="predicted"/>
<organism evidence="2 3">
    <name type="scientific">Rotaria magnacalcarata</name>
    <dbReference type="NCBI Taxonomy" id="392030"/>
    <lineage>
        <taxon>Eukaryota</taxon>
        <taxon>Metazoa</taxon>
        <taxon>Spiralia</taxon>
        <taxon>Gnathifera</taxon>
        <taxon>Rotifera</taxon>
        <taxon>Eurotatoria</taxon>
        <taxon>Bdelloidea</taxon>
        <taxon>Philodinida</taxon>
        <taxon>Philodinidae</taxon>
        <taxon>Rotaria</taxon>
    </lineage>
</organism>
<reference evidence="2" key="1">
    <citation type="submission" date="2021-02" db="EMBL/GenBank/DDBJ databases">
        <authorList>
            <person name="Nowell W R."/>
        </authorList>
    </citation>
    <scope>NUCLEOTIDE SEQUENCE</scope>
</reference>
<dbReference type="EMBL" id="CAJOBH010086595">
    <property type="protein sequence ID" value="CAF4543960.1"/>
    <property type="molecule type" value="Genomic_DNA"/>
</dbReference>
<name>A0A8S2YIG0_9BILA</name>
<feature type="non-terminal residue" evidence="2">
    <location>
        <position position="1"/>
    </location>
</feature>